<reference evidence="1" key="3">
    <citation type="submission" date="2023-03" db="EMBL/GenBank/DDBJ databases">
        <authorList>
            <person name="Zhaxybayeva O."/>
            <person name="Kogay R."/>
            <person name="Koppenhofer S."/>
            <person name="Beatty J.T."/>
            <person name="Kuhn J.H."/>
            <person name="Lang A.S."/>
        </authorList>
    </citation>
    <scope>NUCLEOTIDE SEQUENCE</scope>
    <source>
        <strain evidence="1">Dshi_2176</strain>
    </source>
</reference>
<protein>
    <submittedName>
        <fullName evidence="1">Uncharacterized protein</fullName>
    </submittedName>
</protein>
<reference evidence="1" key="1">
    <citation type="journal article" date="2022" name="Virus Evol.">
        <title>Formal recognition and classification of gene transfer agents as viriforms.</title>
        <authorList>
            <person name="Kogay R."/>
            <person name="Koppenhofer S."/>
            <person name="Beatty J.T."/>
            <person name="Kuhn J.H."/>
            <person name="Lang A.S."/>
            <person name="Zhaxybayeva O."/>
        </authorList>
    </citation>
    <scope>NUCLEOTIDE SEQUENCE</scope>
    <source>
        <strain evidence="1">Dshi_2176</strain>
    </source>
</reference>
<organism evidence="1">
    <name type="scientific">Dinogtaviriform tomaschi</name>
    <dbReference type="NCBI Taxonomy" id="3041226"/>
    <lineage>
        <taxon>Viruses</taxon>
        <taxon>Viruses incertae sedis</taxon>
        <taxon>Rhodogtaviriformidae</taxon>
        <taxon>Dinogtaviriform</taxon>
    </lineage>
</organism>
<dbReference type="EMBL" id="BK063306">
    <property type="protein sequence ID" value="DBA12237.1"/>
    <property type="molecule type" value="Genomic_DNA"/>
</dbReference>
<reference evidence="1" key="2">
    <citation type="journal article" date="2023" name="Arch. Virol.">
        <title>Changes to virus taxonomy and the ICTV Statutes ratified by the International Committee on Taxonomy of Viruses (2023).</title>
        <authorList>
            <person name="Zerbini F.M."/>
            <person name="Siddell S.G."/>
            <person name="Lefkowitz E.J."/>
            <person name="Mushegian A.R."/>
            <person name="Adriaenssens E.M."/>
            <person name="Alfenas-Zerbini P."/>
            <person name="Dempsey D.M."/>
            <person name="Dutilh B.E."/>
            <person name="Garcia M.L."/>
            <person name="Hendrickson R.C."/>
            <person name="Junglen S."/>
            <person name="Krupovic M."/>
            <person name="Kuhn J.H."/>
            <person name="Lambert A.J."/>
            <person name="Lobocka M."/>
            <person name="Oksanen H.M."/>
            <person name="Robertson D.L."/>
            <person name="Rubino L."/>
            <person name="Sabanadzovic S."/>
            <person name="Simmonds P."/>
            <person name="Smith D.B."/>
            <person name="Suzuki N."/>
            <person name="Van Doorslaer K."/>
            <person name="Vandamme A.M."/>
            <person name="Varsani A."/>
        </authorList>
    </citation>
    <scope>NUCLEOTIDE SEQUENCE</scope>
    <source>
        <strain evidence="1">Dshi_2176</strain>
    </source>
</reference>
<proteinExistence type="predicted"/>
<evidence type="ECO:0000313" key="1">
    <source>
        <dbReference type="EMBL" id="DBA12237.1"/>
    </source>
</evidence>
<accession>A0AA48P9B2</accession>
<sequence length="88" mass="10031">MLMSDPSKPRGGSRFLYEPFECRPADCVPSHKIEANERLAEQRWEALEYRLQAMNSLLERLERRLWLTILGVAGAVLAEAVQSIVSTQ</sequence>
<name>A0AA48P9B2_9VIRU</name>